<dbReference type="Proteomes" id="UP000232323">
    <property type="component" value="Unassembled WGS sequence"/>
</dbReference>
<proteinExistence type="predicted"/>
<protein>
    <submittedName>
        <fullName evidence="1">Uncharacterized protein</fullName>
    </submittedName>
</protein>
<dbReference type="AlphaFoldDB" id="A0A250XUC2"/>
<dbReference type="Gene3D" id="3.30.420.10">
    <property type="entry name" value="Ribonuclease H-like superfamily/Ribonuclease H"/>
    <property type="match status" value="1"/>
</dbReference>
<comment type="caution">
    <text evidence="1">The sequence shown here is derived from an EMBL/GenBank/DDBJ whole genome shotgun (WGS) entry which is preliminary data.</text>
</comment>
<dbReference type="InterPro" id="IPR036397">
    <property type="entry name" value="RNaseH_sf"/>
</dbReference>
<dbReference type="EMBL" id="BEGY01000510">
    <property type="protein sequence ID" value="GAX86691.1"/>
    <property type="molecule type" value="Genomic_DNA"/>
</dbReference>
<evidence type="ECO:0000313" key="1">
    <source>
        <dbReference type="EMBL" id="GAX86691.1"/>
    </source>
</evidence>
<name>A0A250XUC2_9CHLO</name>
<organism evidence="1 2">
    <name type="scientific">Chlamydomonas eustigma</name>
    <dbReference type="NCBI Taxonomy" id="1157962"/>
    <lineage>
        <taxon>Eukaryota</taxon>
        <taxon>Viridiplantae</taxon>
        <taxon>Chlorophyta</taxon>
        <taxon>core chlorophytes</taxon>
        <taxon>Chlorophyceae</taxon>
        <taxon>CS clade</taxon>
        <taxon>Chlamydomonadales</taxon>
        <taxon>Chlamydomonadaceae</taxon>
        <taxon>Chlamydomonas</taxon>
    </lineage>
</organism>
<accession>A0A250XUC2</accession>
<keyword evidence="2" id="KW-1185">Reference proteome</keyword>
<reference evidence="1 2" key="1">
    <citation type="submission" date="2017-08" db="EMBL/GenBank/DDBJ databases">
        <title>Acidophilic green algal genome provides insights into adaptation to an acidic environment.</title>
        <authorList>
            <person name="Hirooka S."/>
            <person name="Hirose Y."/>
            <person name="Kanesaki Y."/>
            <person name="Higuchi S."/>
            <person name="Fujiwara T."/>
            <person name="Onuma R."/>
            <person name="Era A."/>
            <person name="Ohbayashi R."/>
            <person name="Uzuka A."/>
            <person name="Nozaki H."/>
            <person name="Yoshikawa H."/>
            <person name="Miyagishima S.Y."/>
        </authorList>
    </citation>
    <scope>NUCLEOTIDE SEQUENCE [LARGE SCALE GENOMIC DNA]</scope>
    <source>
        <strain evidence="1 2">NIES-2499</strain>
    </source>
</reference>
<gene>
    <name evidence="1" type="ORF">CEUSTIGMA_g14098.t1</name>
</gene>
<dbReference type="OrthoDB" id="2016337at2759"/>
<evidence type="ECO:0000313" key="2">
    <source>
        <dbReference type="Proteomes" id="UP000232323"/>
    </source>
</evidence>
<dbReference type="GO" id="GO:0003676">
    <property type="term" value="F:nucleic acid binding"/>
    <property type="evidence" value="ECO:0007669"/>
    <property type="project" value="InterPro"/>
</dbReference>
<sequence length="344" mass="38157">MISIQKEFDDLLLRAMIDHRITSPHHPETNGANGASERFVKTVKTGMARERLSEPADFDNTKAAVTSIVERAEILSAHCAIAGQNLLIAQHRDTLRRIKNRQRQERAVAAQQLPSQAAQPPAVIAPPIKRGRGRPKKLVSSLASLSPEPLPLTFDWTNMPGVLHGLSYLMPGPWSEYYVVYFANRVPGGGFFRSLYTHASAEDFYVVLDHLDYTVGTTIIAMTAGAHPPDFSLLDAAGSEYSLITNHADVTSSADYHLDILQPLSFETILHNHSMHILIVCPNVHFADVVLSLGELHIERDAFTSSTHLHRRRSWIQRRSSSSLESQLFILCGSTSSRPLVSKI</sequence>